<dbReference type="AlphaFoldDB" id="A0A9D3ZVH9"/>
<name>A0A9D3ZVH9_9ROSI</name>
<reference evidence="1 2" key="1">
    <citation type="journal article" date="2021" name="Plant Biotechnol. J.">
        <title>Multi-omics assisted identification of the key and species-specific regulatory components of drought-tolerant mechanisms in Gossypium stocksii.</title>
        <authorList>
            <person name="Yu D."/>
            <person name="Ke L."/>
            <person name="Zhang D."/>
            <person name="Wu Y."/>
            <person name="Sun Y."/>
            <person name="Mei J."/>
            <person name="Sun J."/>
            <person name="Sun Y."/>
        </authorList>
    </citation>
    <scope>NUCLEOTIDE SEQUENCE [LARGE SCALE GENOMIC DNA]</scope>
    <source>
        <strain evidence="2">cv. E1</strain>
        <tissue evidence="1">Leaf</tissue>
    </source>
</reference>
<evidence type="ECO:0000313" key="2">
    <source>
        <dbReference type="Proteomes" id="UP000828251"/>
    </source>
</evidence>
<gene>
    <name evidence="1" type="ORF">J1N35_024613</name>
</gene>
<proteinExistence type="predicted"/>
<comment type="caution">
    <text evidence="1">The sequence shown here is derived from an EMBL/GenBank/DDBJ whole genome shotgun (WGS) entry which is preliminary data.</text>
</comment>
<dbReference type="OrthoDB" id="10517651at2759"/>
<dbReference type="Proteomes" id="UP000828251">
    <property type="component" value="Unassembled WGS sequence"/>
</dbReference>
<sequence>MERDLAGLSLDDEEDDILELGHSNSFCQARMALGVEVAEMGWDLTLKAQSRQAMAMNSVWLKKGGEGVKNGNNYGRWNLGGPN</sequence>
<accession>A0A9D3ZVH9</accession>
<evidence type="ECO:0000313" key="1">
    <source>
        <dbReference type="EMBL" id="KAH1072285.1"/>
    </source>
</evidence>
<organism evidence="1 2">
    <name type="scientific">Gossypium stocksii</name>
    <dbReference type="NCBI Taxonomy" id="47602"/>
    <lineage>
        <taxon>Eukaryota</taxon>
        <taxon>Viridiplantae</taxon>
        <taxon>Streptophyta</taxon>
        <taxon>Embryophyta</taxon>
        <taxon>Tracheophyta</taxon>
        <taxon>Spermatophyta</taxon>
        <taxon>Magnoliopsida</taxon>
        <taxon>eudicotyledons</taxon>
        <taxon>Gunneridae</taxon>
        <taxon>Pentapetalae</taxon>
        <taxon>rosids</taxon>
        <taxon>malvids</taxon>
        <taxon>Malvales</taxon>
        <taxon>Malvaceae</taxon>
        <taxon>Malvoideae</taxon>
        <taxon>Gossypium</taxon>
    </lineage>
</organism>
<keyword evidence="2" id="KW-1185">Reference proteome</keyword>
<protein>
    <submittedName>
        <fullName evidence="1">Uncharacterized protein</fullName>
    </submittedName>
</protein>
<dbReference type="EMBL" id="JAIQCV010000008">
    <property type="protein sequence ID" value="KAH1072285.1"/>
    <property type="molecule type" value="Genomic_DNA"/>
</dbReference>